<dbReference type="GO" id="GO:0006357">
    <property type="term" value="P:regulation of transcription by RNA polymerase II"/>
    <property type="evidence" value="ECO:0007669"/>
    <property type="project" value="TreeGrafter"/>
</dbReference>
<dbReference type="PROSITE" id="PS00028">
    <property type="entry name" value="ZINC_FINGER_C2H2_1"/>
    <property type="match status" value="6"/>
</dbReference>
<sequence length="571" mass="64437">MALKRKNSFDDNDSSRYKSRRGLLEDDNDDFSDDSHIKNEVSDDEKPLYVPNDDPLALFTNAGKLRAPAEANRPWEWACDFEGCGRRFNRPSRLEEHKRVHANIRPFACAHDGCGKTFPRKDHLNRHVESAHGGVPTHICEFKGCGKAFFVKARLKKHQETHTNKYYCTGYPPCEEVFRKKKTLEAHINSTHLGKKAYRCTFVDEETGDVCGKEYDAGGGLKNHIIKKHIKREQEHKYQCLLCPCPNSTEFDIVTRSEGEVRVAKEPLGFLTHLELLAHNREFHPITCSGCGKVCRTNAELRSHKEVVHGEFGGPPKFPCPRPGCDRIFTKGGNLKVHIAAVHDELRRFVCGEVDFSSSKHPELAGWDRQNACNQAFKTKSALEQHIRVLHLGFQNRKTERDKKKASLKQTKGKTKTTTLTLLTGVGYGEGKDIPCLVDGCSFKFTIEYHLAMHLSGFHKLSDEDVESMLEEQNAEKEALSGGPFWLGGYDETLSRQHFESTDPSLPQTPNSFETPATPWIVHDQNLGPQLSPLDDQLEIDEAEAEMDKEMGLTDMPASDIRHGLQCDPAC</sequence>
<dbReference type="GO" id="GO:0008270">
    <property type="term" value="F:zinc ion binding"/>
    <property type="evidence" value="ECO:0007669"/>
    <property type="project" value="UniProtKB-KW"/>
</dbReference>
<reference evidence="12" key="1">
    <citation type="journal article" date="2020" name="Stud. Mycol.">
        <title>101 Dothideomycetes genomes: A test case for predicting lifestyles and emergence of pathogens.</title>
        <authorList>
            <person name="Haridas S."/>
            <person name="Albert R."/>
            <person name="Binder M."/>
            <person name="Bloem J."/>
            <person name="LaButti K."/>
            <person name="Salamov A."/>
            <person name="Andreopoulos B."/>
            <person name="Baker S."/>
            <person name="Barry K."/>
            <person name="Bills G."/>
            <person name="Bluhm B."/>
            <person name="Cannon C."/>
            <person name="Castanera R."/>
            <person name="Culley D."/>
            <person name="Daum C."/>
            <person name="Ezra D."/>
            <person name="Gonzalez J."/>
            <person name="Henrissat B."/>
            <person name="Kuo A."/>
            <person name="Liang C."/>
            <person name="Lipzen A."/>
            <person name="Lutzoni F."/>
            <person name="Magnuson J."/>
            <person name="Mondo S."/>
            <person name="Nolan M."/>
            <person name="Ohm R."/>
            <person name="Pangilinan J."/>
            <person name="Park H.-J."/>
            <person name="Ramirez L."/>
            <person name="Alfaro M."/>
            <person name="Sun H."/>
            <person name="Tritt A."/>
            <person name="Yoshinaga Y."/>
            <person name="Zwiers L.-H."/>
            <person name="Turgeon B."/>
            <person name="Goodwin S."/>
            <person name="Spatafora J."/>
            <person name="Crous P."/>
            <person name="Grigoriev I."/>
        </authorList>
    </citation>
    <scope>NUCLEOTIDE SEQUENCE [LARGE SCALE GENOMIC DNA]</scope>
    <source>
        <strain evidence="12">CBS 304.66</strain>
    </source>
</reference>
<feature type="domain" description="C2H2-type" evidence="10">
    <location>
        <begin position="107"/>
        <end position="137"/>
    </location>
</feature>
<evidence type="ECO:0000256" key="4">
    <source>
        <dbReference type="ARBA" id="ARBA00022833"/>
    </source>
</evidence>
<dbReference type="InterPro" id="IPR051061">
    <property type="entry name" value="Zinc_finger_trans_reg"/>
</dbReference>
<gene>
    <name evidence="11" type="ORF">CC78DRAFT_5175</name>
</gene>
<feature type="domain" description="C2H2-type" evidence="10">
    <location>
        <begin position="166"/>
        <end position="197"/>
    </location>
</feature>
<organism evidence="11 12">
    <name type="scientific">Lojkania enalia</name>
    <dbReference type="NCBI Taxonomy" id="147567"/>
    <lineage>
        <taxon>Eukaryota</taxon>
        <taxon>Fungi</taxon>
        <taxon>Dikarya</taxon>
        <taxon>Ascomycota</taxon>
        <taxon>Pezizomycotina</taxon>
        <taxon>Dothideomycetes</taxon>
        <taxon>Pleosporomycetidae</taxon>
        <taxon>Pleosporales</taxon>
        <taxon>Pleosporales incertae sedis</taxon>
        <taxon>Lojkania</taxon>
    </lineage>
</organism>
<feature type="domain" description="C2H2-type" evidence="10">
    <location>
        <begin position="318"/>
        <end position="348"/>
    </location>
</feature>
<feature type="domain" description="C2H2-type" evidence="10">
    <location>
        <begin position="77"/>
        <end position="106"/>
    </location>
</feature>
<feature type="compositionally biased region" description="Basic and acidic residues" evidence="9">
    <location>
        <begin position="7"/>
        <end position="16"/>
    </location>
</feature>
<dbReference type="InterPro" id="IPR036236">
    <property type="entry name" value="Znf_C2H2_sf"/>
</dbReference>
<dbReference type="Proteomes" id="UP000800093">
    <property type="component" value="Unassembled WGS sequence"/>
</dbReference>
<evidence type="ECO:0000256" key="2">
    <source>
        <dbReference type="ARBA" id="ARBA00022723"/>
    </source>
</evidence>
<dbReference type="EMBL" id="ML986578">
    <property type="protein sequence ID" value="KAF2270878.1"/>
    <property type="molecule type" value="Genomic_DNA"/>
</dbReference>
<keyword evidence="5" id="KW-0805">Transcription regulation</keyword>
<keyword evidence="6" id="KW-0804">Transcription</keyword>
<evidence type="ECO:0000256" key="1">
    <source>
        <dbReference type="ARBA" id="ARBA00004123"/>
    </source>
</evidence>
<proteinExistence type="predicted"/>
<evidence type="ECO:0000259" key="10">
    <source>
        <dbReference type="PROSITE" id="PS50157"/>
    </source>
</evidence>
<keyword evidence="7" id="KW-0539">Nucleus</keyword>
<comment type="caution">
    <text evidence="11">The sequence shown here is derived from an EMBL/GenBank/DDBJ whole genome shotgun (WGS) entry which is preliminary data.</text>
</comment>
<protein>
    <recommendedName>
        <fullName evidence="10">C2H2-type domain-containing protein</fullName>
    </recommendedName>
</protein>
<evidence type="ECO:0000256" key="7">
    <source>
        <dbReference type="ARBA" id="ARBA00023242"/>
    </source>
</evidence>
<feature type="region of interest" description="Disordered" evidence="9">
    <location>
        <begin position="1"/>
        <end position="47"/>
    </location>
</feature>
<dbReference type="SUPFAM" id="SSF57667">
    <property type="entry name" value="beta-beta-alpha zinc fingers"/>
    <property type="match status" value="3"/>
</dbReference>
<accession>A0A9P4TRQ6</accession>
<evidence type="ECO:0000256" key="8">
    <source>
        <dbReference type="PROSITE-ProRule" id="PRU00042"/>
    </source>
</evidence>
<comment type="subcellular location">
    <subcellularLocation>
        <location evidence="1">Nucleus</location>
    </subcellularLocation>
</comment>
<dbReference type="Pfam" id="PF00096">
    <property type="entry name" value="zf-C2H2"/>
    <property type="match status" value="3"/>
</dbReference>
<evidence type="ECO:0000313" key="11">
    <source>
        <dbReference type="EMBL" id="KAF2270878.1"/>
    </source>
</evidence>
<dbReference type="AlphaFoldDB" id="A0A9P4TRQ6"/>
<keyword evidence="2" id="KW-0479">Metal-binding</keyword>
<dbReference type="OrthoDB" id="4748970at2759"/>
<feature type="domain" description="C2H2-type" evidence="10">
    <location>
        <begin position="286"/>
        <end position="309"/>
    </location>
</feature>
<dbReference type="PANTHER" id="PTHR46179:SF13">
    <property type="entry name" value="C2H2-TYPE DOMAIN-CONTAINING PROTEIN"/>
    <property type="match status" value="1"/>
</dbReference>
<dbReference type="PANTHER" id="PTHR46179">
    <property type="entry name" value="ZINC FINGER PROTEIN"/>
    <property type="match status" value="1"/>
</dbReference>
<keyword evidence="4" id="KW-0862">Zinc</keyword>
<evidence type="ECO:0000256" key="5">
    <source>
        <dbReference type="ARBA" id="ARBA00023015"/>
    </source>
</evidence>
<evidence type="ECO:0000256" key="3">
    <source>
        <dbReference type="ARBA" id="ARBA00022771"/>
    </source>
</evidence>
<dbReference type="InterPro" id="IPR013087">
    <property type="entry name" value="Znf_C2H2_type"/>
</dbReference>
<name>A0A9P4TRQ6_9PLEO</name>
<keyword evidence="3 8" id="KW-0863">Zinc-finger</keyword>
<keyword evidence="12" id="KW-1185">Reference proteome</keyword>
<feature type="compositionally biased region" description="Basic and acidic residues" evidence="9">
    <location>
        <begin position="33"/>
        <end position="47"/>
    </location>
</feature>
<dbReference type="GO" id="GO:0005634">
    <property type="term" value="C:nucleus"/>
    <property type="evidence" value="ECO:0007669"/>
    <property type="project" value="UniProtKB-SubCell"/>
</dbReference>
<evidence type="ECO:0000313" key="12">
    <source>
        <dbReference type="Proteomes" id="UP000800093"/>
    </source>
</evidence>
<evidence type="ECO:0000256" key="9">
    <source>
        <dbReference type="SAM" id="MobiDB-lite"/>
    </source>
</evidence>
<dbReference type="Gene3D" id="3.30.160.60">
    <property type="entry name" value="Classic Zinc Finger"/>
    <property type="match status" value="5"/>
</dbReference>
<dbReference type="PROSITE" id="PS50157">
    <property type="entry name" value="ZINC_FINGER_C2H2_2"/>
    <property type="match status" value="6"/>
</dbReference>
<dbReference type="SMART" id="SM00355">
    <property type="entry name" value="ZnF_C2H2"/>
    <property type="match status" value="9"/>
</dbReference>
<feature type="domain" description="C2H2-type" evidence="10">
    <location>
        <begin position="138"/>
        <end position="167"/>
    </location>
</feature>
<evidence type="ECO:0000256" key="6">
    <source>
        <dbReference type="ARBA" id="ARBA00023163"/>
    </source>
</evidence>